<protein>
    <submittedName>
        <fullName evidence="1">Uncharacterized protein</fullName>
    </submittedName>
</protein>
<organism evidence="1 2">
    <name type="scientific">Nonomuraea glycinis</name>
    <dbReference type="NCBI Taxonomy" id="2047744"/>
    <lineage>
        <taxon>Bacteria</taxon>
        <taxon>Bacillati</taxon>
        <taxon>Actinomycetota</taxon>
        <taxon>Actinomycetes</taxon>
        <taxon>Streptosporangiales</taxon>
        <taxon>Streptosporangiaceae</taxon>
        <taxon>Nonomuraea</taxon>
    </lineage>
</organism>
<name>A0A918AB35_9ACTN</name>
<dbReference type="AlphaFoldDB" id="A0A918AB35"/>
<evidence type="ECO:0000313" key="2">
    <source>
        <dbReference type="Proteomes" id="UP000660745"/>
    </source>
</evidence>
<proteinExistence type="predicted"/>
<reference evidence="1" key="2">
    <citation type="submission" date="2020-09" db="EMBL/GenBank/DDBJ databases">
        <authorList>
            <person name="Sun Q."/>
            <person name="Zhou Y."/>
        </authorList>
    </citation>
    <scope>NUCLEOTIDE SEQUENCE</scope>
    <source>
        <strain evidence="1">CGMCC 4.7430</strain>
    </source>
</reference>
<evidence type="ECO:0000313" key="1">
    <source>
        <dbReference type="EMBL" id="GGP11285.1"/>
    </source>
</evidence>
<keyword evidence="2" id="KW-1185">Reference proteome</keyword>
<comment type="caution">
    <text evidence="1">The sequence shown here is derived from an EMBL/GenBank/DDBJ whole genome shotgun (WGS) entry which is preliminary data.</text>
</comment>
<gene>
    <name evidence="1" type="ORF">GCM10012278_54270</name>
</gene>
<sequence length="165" mass="18166">MKGCVLTAAIPDWERLSMHWHAYQWVGAGADRSNEAQRRSSSPDFVTSVLSPRRTSDWPAKPGSRIAATFEEVWLAVVWLAGAYGRIRAELPLPVVLLEERLEAALDLLPRGVDVRWGEWLHGGRFVTIGVACCPNRHVPLPCLAYERAAAVPTLTARSTVEAGP</sequence>
<accession>A0A918AB35</accession>
<dbReference type="EMBL" id="BMNK01000010">
    <property type="protein sequence ID" value="GGP11285.1"/>
    <property type="molecule type" value="Genomic_DNA"/>
</dbReference>
<dbReference type="Proteomes" id="UP000660745">
    <property type="component" value="Unassembled WGS sequence"/>
</dbReference>
<reference evidence="1" key="1">
    <citation type="journal article" date="2014" name="Int. J. Syst. Evol. Microbiol.">
        <title>Complete genome sequence of Corynebacterium casei LMG S-19264T (=DSM 44701T), isolated from a smear-ripened cheese.</title>
        <authorList>
            <consortium name="US DOE Joint Genome Institute (JGI-PGF)"/>
            <person name="Walter F."/>
            <person name="Albersmeier A."/>
            <person name="Kalinowski J."/>
            <person name="Ruckert C."/>
        </authorList>
    </citation>
    <scope>NUCLEOTIDE SEQUENCE</scope>
    <source>
        <strain evidence="1">CGMCC 4.7430</strain>
    </source>
</reference>